<dbReference type="SUPFAM" id="SSF56235">
    <property type="entry name" value="N-terminal nucleophile aminohydrolases (Ntn hydrolases)"/>
    <property type="match status" value="1"/>
</dbReference>
<dbReference type="EMBL" id="JBEPSH010000017">
    <property type="protein sequence ID" value="MET4580365.1"/>
    <property type="molecule type" value="Genomic_DNA"/>
</dbReference>
<keyword evidence="3" id="KW-1185">Reference proteome</keyword>
<organism evidence="2 3">
    <name type="scientific">Ottowia thiooxydans</name>
    <dbReference type="NCBI Taxonomy" id="219182"/>
    <lineage>
        <taxon>Bacteria</taxon>
        <taxon>Pseudomonadati</taxon>
        <taxon>Pseudomonadota</taxon>
        <taxon>Betaproteobacteria</taxon>
        <taxon>Burkholderiales</taxon>
        <taxon>Comamonadaceae</taxon>
        <taxon>Ottowia</taxon>
    </lineage>
</organism>
<sequence>MTFSVLARCEQTGMFGMAIATRPIAIGAKCPFVRAKIGGLVVQANGDPRLGALGLKLLEMGYSAEKVLKELLDSDGADNIPWRQISVVDKDGRTAAHTGSTNEEWAGQIVRRNLVVIGNRLSNDKVAQAMADGFENAQGELAHKLLASLEAGRDAGGQVAGQYSTALQVHNERSYAWVDLRVDEHNEPIAELRRLYGLYVPLIPYYQERPSNPSMPRDDDWRKQLGIKGGPR</sequence>
<dbReference type="PANTHER" id="PTHR39328:SF1">
    <property type="entry name" value="BLL2871 PROTEIN"/>
    <property type="match status" value="1"/>
</dbReference>
<dbReference type="PANTHER" id="PTHR39328">
    <property type="entry name" value="BLL2871 PROTEIN"/>
    <property type="match status" value="1"/>
</dbReference>
<dbReference type="RefSeq" id="WP_354449244.1">
    <property type="nucleotide sequence ID" value="NZ_JBEPSH010000017.1"/>
</dbReference>
<dbReference type="InterPro" id="IPR010430">
    <property type="entry name" value="DUF1028"/>
</dbReference>
<protein>
    <submittedName>
        <fullName evidence="2">Ntn-hydrolase superfamily protein</fullName>
    </submittedName>
</protein>
<dbReference type="Gene3D" id="3.60.20.10">
    <property type="entry name" value="Glutamine Phosphoribosylpyrophosphate, subunit 1, domain 1"/>
    <property type="match status" value="1"/>
</dbReference>
<dbReference type="InterPro" id="IPR029055">
    <property type="entry name" value="Ntn_hydrolases_N"/>
</dbReference>
<gene>
    <name evidence="2" type="ORF">ABIE13_005506</name>
</gene>
<reference evidence="2 3" key="1">
    <citation type="submission" date="2024-06" db="EMBL/GenBank/DDBJ databases">
        <title>Sorghum-associated microbial communities from plants grown in Nebraska, USA.</title>
        <authorList>
            <person name="Schachtman D."/>
        </authorList>
    </citation>
    <scope>NUCLEOTIDE SEQUENCE [LARGE SCALE GENOMIC DNA]</scope>
    <source>
        <strain evidence="2 3">2709</strain>
    </source>
</reference>
<proteinExistence type="predicted"/>
<feature type="region of interest" description="Disordered" evidence="1">
    <location>
        <begin position="209"/>
        <end position="232"/>
    </location>
</feature>
<dbReference type="Proteomes" id="UP001549320">
    <property type="component" value="Unassembled WGS sequence"/>
</dbReference>
<evidence type="ECO:0000313" key="3">
    <source>
        <dbReference type="Proteomes" id="UP001549320"/>
    </source>
</evidence>
<comment type="caution">
    <text evidence="2">The sequence shown here is derived from an EMBL/GenBank/DDBJ whole genome shotgun (WGS) entry which is preliminary data.</text>
</comment>
<evidence type="ECO:0000313" key="2">
    <source>
        <dbReference type="EMBL" id="MET4580365.1"/>
    </source>
</evidence>
<dbReference type="Pfam" id="PF06267">
    <property type="entry name" value="DUF1028"/>
    <property type="match status" value="1"/>
</dbReference>
<accession>A0ABV2QID8</accession>
<name>A0ABV2QID8_9BURK</name>
<evidence type="ECO:0000256" key="1">
    <source>
        <dbReference type="SAM" id="MobiDB-lite"/>
    </source>
</evidence>